<evidence type="ECO:0000313" key="1">
    <source>
        <dbReference type="EMBL" id="PIN13756.1"/>
    </source>
</evidence>
<accession>A0A2G9H8B3</accession>
<dbReference type="EMBL" id="NKXS01002412">
    <property type="protein sequence ID" value="PIN13756.1"/>
    <property type="molecule type" value="Genomic_DNA"/>
</dbReference>
<comment type="caution">
    <text evidence="1">The sequence shown here is derived from an EMBL/GenBank/DDBJ whole genome shotgun (WGS) entry which is preliminary data.</text>
</comment>
<sequence>MPSTYQEVSWLSPDLVKEITGTLLDNIFPPTLVLGTKEDFSERRLWRCGKNQRIVDRRFVAQSKGLNPVLTDEQTHTPPYICMLKNTADILFSCDMINKTNKIITGPRFRNARKNS</sequence>
<protein>
    <submittedName>
        <fullName evidence="1">Uncharacterized protein</fullName>
    </submittedName>
</protein>
<name>A0A2G9H8B3_9LAMI</name>
<organism evidence="1 2">
    <name type="scientific">Handroanthus impetiginosus</name>
    <dbReference type="NCBI Taxonomy" id="429701"/>
    <lineage>
        <taxon>Eukaryota</taxon>
        <taxon>Viridiplantae</taxon>
        <taxon>Streptophyta</taxon>
        <taxon>Embryophyta</taxon>
        <taxon>Tracheophyta</taxon>
        <taxon>Spermatophyta</taxon>
        <taxon>Magnoliopsida</taxon>
        <taxon>eudicotyledons</taxon>
        <taxon>Gunneridae</taxon>
        <taxon>Pentapetalae</taxon>
        <taxon>asterids</taxon>
        <taxon>lamiids</taxon>
        <taxon>Lamiales</taxon>
        <taxon>Bignoniaceae</taxon>
        <taxon>Crescentiina</taxon>
        <taxon>Tabebuia alliance</taxon>
        <taxon>Handroanthus</taxon>
    </lineage>
</organism>
<dbReference type="AlphaFoldDB" id="A0A2G9H8B3"/>
<gene>
    <name evidence="1" type="ORF">CDL12_13619</name>
</gene>
<dbReference type="Proteomes" id="UP000231279">
    <property type="component" value="Unassembled WGS sequence"/>
</dbReference>
<evidence type="ECO:0000313" key="2">
    <source>
        <dbReference type="Proteomes" id="UP000231279"/>
    </source>
</evidence>
<proteinExistence type="predicted"/>
<keyword evidence="2" id="KW-1185">Reference proteome</keyword>
<reference evidence="2" key="1">
    <citation type="journal article" date="2018" name="Gigascience">
        <title>Genome assembly of the Pink Ipe (Handroanthus impetiginosus, Bignoniaceae), a highly valued, ecologically keystone Neotropical timber forest tree.</title>
        <authorList>
            <person name="Silva-Junior O.B."/>
            <person name="Grattapaglia D."/>
            <person name="Novaes E."/>
            <person name="Collevatti R.G."/>
        </authorList>
    </citation>
    <scope>NUCLEOTIDE SEQUENCE [LARGE SCALE GENOMIC DNA]</scope>
    <source>
        <strain evidence="2">cv. UFG-1</strain>
    </source>
</reference>